<evidence type="ECO:0000256" key="7">
    <source>
        <dbReference type="ARBA" id="ARBA00022927"/>
    </source>
</evidence>
<sequence length="269" mass="28098">MVKKPLIAGLLVSLLLHLALFALPGKPTRLGPRPLRAVEVGLRSPAPAPPERPQQPATPPAASKPVAPPPALKPAPVPEKPEPAPATPKRQASFASKSKPTAATPLREEAAPKPDLPARDSHPTPPPEQHSAAPAPDPTPAPAPPAAVPDSAASAAPSPVSPGAAPPNATASPAPEVVSTPPAYLHTPRPTYPRQARLRRWEGEVLLKVRVGISGRVLEATLEHSSGYPVLDRSALEGVHAWRFRPATSNGTPVEEEVRVPVRFSLKDS</sequence>
<keyword evidence="13" id="KW-1185">Reference proteome</keyword>
<dbReference type="InterPro" id="IPR051045">
    <property type="entry name" value="TonB-dependent_transducer"/>
</dbReference>
<feature type="region of interest" description="Disordered" evidence="10">
    <location>
        <begin position="41"/>
        <end position="191"/>
    </location>
</feature>
<protein>
    <recommendedName>
        <fullName evidence="11">TonB C-terminal domain-containing protein</fullName>
    </recommendedName>
</protein>
<proteinExistence type="inferred from homology"/>
<dbReference type="PANTHER" id="PTHR33446">
    <property type="entry name" value="PROTEIN TONB-RELATED"/>
    <property type="match status" value="1"/>
</dbReference>
<evidence type="ECO:0000313" key="12">
    <source>
        <dbReference type="EMBL" id="BCR03006.1"/>
    </source>
</evidence>
<feature type="compositionally biased region" description="Pro residues" evidence="10">
    <location>
        <begin position="135"/>
        <end position="147"/>
    </location>
</feature>
<evidence type="ECO:0000256" key="3">
    <source>
        <dbReference type="ARBA" id="ARBA00022448"/>
    </source>
</evidence>
<feature type="compositionally biased region" description="Pro residues" evidence="10">
    <location>
        <begin position="66"/>
        <end position="86"/>
    </location>
</feature>
<feature type="domain" description="TonB C-terminal" evidence="11">
    <location>
        <begin position="177"/>
        <end position="269"/>
    </location>
</feature>
<keyword evidence="6" id="KW-0812">Transmembrane</keyword>
<dbReference type="SUPFAM" id="SSF74653">
    <property type="entry name" value="TolA/TonB C-terminal domain"/>
    <property type="match status" value="1"/>
</dbReference>
<evidence type="ECO:0000256" key="6">
    <source>
        <dbReference type="ARBA" id="ARBA00022692"/>
    </source>
</evidence>
<dbReference type="InterPro" id="IPR006260">
    <property type="entry name" value="TonB/TolA_C"/>
</dbReference>
<keyword evidence="8" id="KW-1133">Transmembrane helix</keyword>
<dbReference type="Gene3D" id="3.30.1150.10">
    <property type="match status" value="1"/>
</dbReference>
<feature type="compositionally biased region" description="Basic and acidic residues" evidence="10">
    <location>
        <begin position="106"/>
        <end position="122"/>
    </location>
</feature>
<dbReference type="EMBL" id="AP024355">
    <property type="protein sequence ID" value="BCR03006.1"/>
    <property type="molecule type" value="Genomic_DNA"/>
</dbReference>
<evidence type="ECO:0000256" key="9">
    <source>
        <dbReference type="ARBA" id="ARBA00023136"/>
    </source>
</evidence>
<keyword evidence="9" id="KW-0472">Membrane</keyword>
<feature type="compositionally biased region" description="Pro residues" evidence="10">
    <location>
        <begin position="46"/>
        <end position="59"/>
    </location>
</feature>
<dbReference type="NCBIfam" id="TIGR01352">
    <property type="entry name" value="tonB_Cterm"/>
    <property type="match status" value="1"/>
</dbReference>
<evidence type="ECO:0000256" key="4">
    <source>
        <dbReference type="ARBA" id="ARBA00022475"/>
    </source>
</evidence>
<dbReference type="PANTHER" id="PTHR33446:SF2">
    <property type="entry name" value="PROTEIN TONB"/>
    <property type="match status" value="1"/>
</dbReference>
<accession>A0ABM8HQD7</accession>
<reference evidence="12 13" key="2">
    <citation type="journal article" date="2021" name="Int. J. Syst. Evol. Microbiol.">
        <title>Isolation and Polyphasic Characterization of Desulfuromonas versatilis sp. Nov., an Electrogenic Bacteria Capable of Versatile Metabolism Isolated from a Graphene Oxide-Reducing Enrichment Culture.</title>
        <authorList>
            <person name="Xie L."/>
            <person name="Yoshida N."/>
            <person name="Ishii S."/>
            <person name="Meng L."/>
        </authorList>
    </citation>
    <scope>NUCLEOTIDE SEQUENCE [LARGE SCALE GENOMIC DNA]</scope>
    <source>
        <strain evidence="12 13">NIT-T3</strain>
    </source>
</reference>
<evidence type="ECO:0000256" key="1">
    <source>
        <dbReference type="ARBA" id="ARBA00004383"/>
    </source>
</evidence>
<keyword evidence="4" id="KW-1003">Cell membrane</keyword>
<keyword evidence="5" id="KW-0997">Cell inner membrane</keyword>
<keyword evidence="3" id="KW-0813">Transport</keyword>
<evidence type="ECO:0000313" key="13">
    <source>
        <dbReference type="Proteomes" id="UP001319827"/>
    </source>
</evidence>
<evidence type="ECO:0000256" key="10">
    <source>
        <dbReference type="SAM" id="MobiDB-lite"/>
    </source>
</evidence>
<keyword evidence="7" id="KW-0653">Protein transport</keyword>
<comment type="similarity">
    <text evidence="2">Belongs to the TonB family.</text>
</comment>
<name>A0ABM8HQD7_9BACT</name>
<dbReference type="RefSeq" id="WP_221250489.1">
    <property type="nucleotide sequence ID" value="NZ_AP024355.1"/>
</dbReference>
<evidence type="ECO:0000256" key="5">
    <source>
        <dbReference type="ARBA" id="ARBA00022519"/>
    </source>
</evidence>
<dbReference type="Proteomes" id="UP001319827">
    <property type="component" value="Chromosome"/>
</dbReference>
<dbReference type="Pfam" id="PF03544">
    <property type="entry name" value="TonB_C"/>
    <property type="match status" value="1"/>
</dbReference>
<comment type="subcellular location">
    <subcellularLocation>
        <location evidence="1">Cell inner membrane</location>
        <topology evidence="1">Single-pass membrane protein</topology>
        <orientation evidence="1">Periplasmic side</orientation>
    </subcellularLocation>
</comment>
<evidence type="ECO:0000259" key="11">
    <source>
        <dbReference type="PROSITE" id="PS52015"/>
    </source>
</evidence>
<organism evidence="12 13">
    <name type="scientific">Desulfuromonas versatilis</name>
    <dbReference type="NCBI Taxonomy" id="2802975"/>
    <lineage>
        <taxon>Bacteria</taxon>
        <taxon>Pseudomonadati</taxon>
        <taxon>Thermodesulfobacteriota</taxon>
        <taxon>Desulfuromonadia</taxon>
        <taxon>Desulfuromonadales</taxon>
        <taxon>Desulfuromonadaceae</taxon>
        <taxon>Desulfuromonas</taxon>
    </lineage>
</organism>
<dbReference type="PROSITE" id="PS52015">
    <property type="entry name" value="TONB_CTD"/>
    <property type="match status" value="1"/>
</dbReference>
<dbReference type="InterPro" id="IPR037682">
    <property type="entry name" value="TonB_C"/>
</dbReference>
<reference evidence="12 13" key="1">
    <citation type="journal article" date="2016" name="C (Basel)">
        <title>Selective Growth of and Electricity Production by Marine Exoelectrogenic Bacteria in Self-Aggregated Hydrogel of Microbially Reduced Graphene Oxide.</title>
        <authorList>
            <person name="Yoshida N."/>
            <person name="Goto Y."/>
            <person name="Miyata Y."/>
        </authorList>
    </citation>
    <scope>NUCLEOTIDE SEQUENCE [LARGE SCALE GENOMIC DNA]</scope>
    <source>
        <strain evidence="12 13">NIT-T3</strain>
    </source>
</reference>
<gene>
    <name evidence="12" type="ORF">DESUT3_00750</name>
</gene>
<evidence type="ECO:0000256" key="8">
    <source>
        <dbReference type="ARBA" id="ARBA00022989"/>
    </source>
</evidence>
<feature type="compositionally biased region" description="Low complexity" evidence="10">
    <location>
        <begin position="148"/>
        <end position="175"/>
    </location>
</feature>
<evidence type="ECO:0000256" key="2">
    <source>
        <dbReference type="ARBA" id="ARBA00006555"/>
    </source>
</evidence>